<dbReference type="Pfam" id="PF00561">
    <property type="entry name" value="Abhydrolase_1"/>
    <property type="match status" value="1"/>
</dbReference>
<dbReference type="AlphaFoldDB" id="A0A1A8XXD5"/>
<dbReference type="InterPro" id="IPR029058">
    <property type="entry name" value="AB_hydrolase_fold"/>
</dbReference>
<dbReference type="STRING" id="1860102.ACCAA_680032"/>
<dbReference type="PANTHER" id="PTHR43798">
    <property type="entry name" value="MONOACYLGLYCEROL LIPASE"/>
    <property type="match status" value="1"/>
</dbReference>
<dbReference type="Proteomes" id="UP000199169">
    <property type="component" value="Unassembled WGS sequence"/>
</dbReference>
<evidence type="ECO:0000259" key="2">
    <source>
        <dbReference type="Pfam" id="PF00561"/>
    </source>
</evidence>
<dbReference type="EMBL" id="FLQX01000147">
    <property type="protein sequence ID" value="SBT09307.1"/>
    <property type="molecule type" value="Genomic_DNA"/>
</dbReference>
<evidence type="ECO:0000256" key="1">
    <source>
        <dbReference type="ARBA" id="ARBA00022801"/>
    </source>
</evidence>
<evidence type="ECO:0000313" key="3">
    <source>
        <dbReference type="EMBL" id="SBT09307.1"/>
    </source>
</evidence>
<dbReference type="InterPro" id="IPR050266">
    <property type="entry name" value="AB_hydrolase_sf"/>
</dbReference>
<evidence type="ECO:0000313" key="4">
    <source>
        <dbReference type="Proteomes" id="UP000199169"/>
    </source>
</evidence>
<reference evidence="3 4" key="1">
    <citation type="submission" date="2016-06" db="EMBL/GenBank/DDBJ databases">
        <authorList>
            <person name="Kjaerup R.B."/>
            <person name="Dalgaard T.S."/>
            <person name="Juul-Madsen H.R."/>
        </authorList>
    </citation>
    <scope>NUCLEOTIDE SEQUENCE [LARGE SCALE GENOMIC DNA]</scope>
    <source>
        <strain evidence="3">3</strain>
    </source>
</reference>
<dbReference type="RefSeq" id="WP_186408751.1">
    <property type="nucleotide sequence ID" value="NZ_FLQX01000147.1"/>
</dbReference>
<gene>
    <name evidence="3" type="ORF">ACCAA_680032</name>
</gene>
<name>A0A1A8XXD5_9PROT</name>
<accession>A0A1A8XXD5</accession>
<dbReference type="GO" id="GO:0016020">
    <property type="term" value="C:membrane"/>
    <property type="evidence" value="ECO:0007669"/>
    <property type="project" value="TreeGrafter"/>
</dbReference>
<dbReference type="InterPro" id="IPR000073">
    <property type="entry name" value="AB_hydrolase_1"/>
</dbReference>
<dbReference type="PRINTS" id="PR00111">
    <property type="entry name" value="ABHYDROLASE"/>
</dbReference>
<organism evidence="3 4">
    <name type="scientific">Candidatus Accumulibacter aalborgensis</name>
    <dbReference type="NCBI Taxonomy" id="1860102"/>
    <lineage>
        <taxon>Bacteria</taxon>
        <taxon>Pseudomonadati</taxon>
        <taxon>Pseudomonadota</taxon>
        <taxon>Betaproteobacteria</taxon>
        <taxon>Candidatus Accumulibacter</taxon>
    </lineage>
</organism>
<protein>
    <submittedName>
        <fullName evidence="3">Alpha/beta hydrolase fold protein</fullName>
    </submittedName>
</protein>
<keyword evidence="1 3" id="KW-0378">Hydrolase</keyword>
<keyword evidence="4" id="KW-1185">Reference proteome</keyword>
<dbReference type="GO" id="GO:0016787">
    <property type="term" value="F:hydrolase activity"/>
    <property type="evidence" value="ECO:0007669"/>
    <property type="project" value="UniProtKB-KW"/>
</dbReference>
<dbReference type="SUPFAM" id="SSF53474">
    <property type="entry name" value="alpha/beta-Hydrolases"/>
    <property type="match status" value="1"/>
</dbReference>
<dbReference type="PANTHER" id="PTHR43798:SF31">
    <property type="entry name" value="AB HYDROLASE SUPERFAMILY PROTEIN YCLE"/>
    <property type="match status" value="1"/>
</dbReference>
<sequence length="311" mass="33958">MTILKDFEELLVTSRSGQSAGGRLHETRASSVRCLGPHGLHRMAYVEWGDAANPRVLICVHGLTRNGRDFDVLANALASDYRVICPDIVGRGRSDRLFFADDYALPTYANDIMTLIARLGVDSVHWLGTSMGGLIGMFLSSLPGSPISRLVLNDVGPTIGIDALQRIGEYLGKAPDFADLAEAEVYVRTVCAPFGALTDAQWRFMTVVGTRAKADGGFEMNYDRAIALPYQKAFLEAKEISLWPMYDAIRCPTLVVRGVQSDILSHDTAVEMTSRGAKAKLVEVPAVGHAPMFLEEPQVRIVQDFLLAGQD</sequence>
<proteinExistence type="predicted"/>
<dbReference type="Gene3D" id="3.40.50.1820">
    <property type="entry name" value="alpha/beta hydrolase"/>
    <property type="match status" value="1"/>
</dbReference>
<feature type="domain" description="AB hydrolase-1" evidence="2">
    <location>
        <begin position="56"/>
        <end position="294"/>
    </location>
</feature>